<evidence type="ECO:0000313" key="2">
    <source>
        <dbReference type="Proteomes" id="UP001610728"/>
    </source>
</evidence>
<dbReference type="Proteomes" id="UP001610728">
    <property type="component" value="Unassembled WGS sequence"/>
</dbReference>
<proteinExistence type="predicted"/>
<dbReference type="GeneID" id="98119065"/>
<accession>A0ABR4MGC8</accession>
<reference evidence="1 2" key="1">
    <citation type="submission" date="2020-05" db="EMBL/GenBank/DDBJ databases">
        <title>Ceratocystis lukuohia genome.</title>
        <authorList>
            <person name="Harrington T.C."/>
            <person name="Kim K."/>
            <person name="Mayers C.G."/>
        </authorList>
    </citation>
    <scope>NUCLEOTIDE SEQUENCE [LARGE SCALE GENOMIC DNA]</scope>
    <source>
        <strain evidence="1 2">C4212</strain>
    </source>
</reference>
<dbReference type="RefSeq" id="XP_070858512.1">
    <property type="nucleotide sequence ID" value="XM_071003403.1"/>
</dbReference>
<protein>
    <submittedName>
        <fullName evidence="1">Retrotransposable element Tf2 155 kDa protein type 1</fullName>
    </submittedName>
</protein>
<evidence type="ECO:0000313" key="1">
    <source>
        <dbReference type="EMBL" id="KAL2887332.1"/>
    </source>
</evidence>
<dbReference type="EMBL" id="JABSNW010000005">
    <property type="protein sequence ID" value="KAL2887332.1"/>
    <property type="molecule type" value="Genomic_DNA"/>
</dbReference>
<gene>
    <name evidence="1" type="ORF">HOO65_050453</name>
</gene>
<name>A0ABR4MGC8_9PEZI</name>
<sequence length="412" mass="45963">MTSTVEEYLAEAMSWRMSWISGRVYPSFSVILLRARPLTWGVWLSHAHIVKTLHFVAVWTFPSTRIHAGFGGVIEEIPGTAGAQGGEVICVEPVDIQTSTDMLDLVGPWRGSGYSGCTRRRSYFRGTCGHPNQHRYAGFGGSMTRFRVQRVHKAEEFAWNLWTSKPAPICWIWWVHDQVPDTAGAQGGGVCVEPVVIQTSTDMLDLVGPMTRFRVQRVHKTEKLFPWNLWTSKPAPICWIWWVHGEVPGTAGAQGGGVCVEPVDIQTSTDMLDLVGPMTRFRVQRVHKAELFVWNQWTSKPAPICWIWWVHGEVPDTAGAQGGGVCVEPVVIQTSTDMLDLVGPMTRFRVQRVHKTEKLFPWNLWTSKPAPICWIWWVHGEVPGTAGAQGGGVCVEPVDIQTSTDMLDLVGP</sequence>
<organism evidence="1 2">
    <name type="scientific">Ceratocystis lukuohia</name>
    <dbReference type="NCBI Taxonomy" id="2019550"/>
    <lineage>
        <taxon>Eukaryota</taxon>
        <taxon>Fungi</taxon>
        <taxon>Dikarya</taxon>
        <taxon>Ascomycota</taxon>
        <taxon>Pezizomycotina</taxon>
        <taxon>Sordariomycetes</taxon>
        <taxon>Hypocreomycetidae</taxon>
        <taxon>Microascales</taxon>
        <taxon>Ceratocystidaceae</taxon>
        <taxon>Ceratocystis</taxon>
    </lineage>
</organism>
<keyword evidence="2" id="KW-1185">Reference proteome</keyword>
<comment type="caution">
    <text evidence="1">The sequence shown here is derived from an EMBL/GenBank/DDBJ whole genome shotgun (WGS) entry which is preliminary data.</text>
</comment>